<keyword evidence="2" id="KW-0808">Transferase</keyword>
<sequence length="236" mass="27533">MENPIFSVIIPVYNLEDHLAQCLRSLQHQTVSNFEVLIIDDCSTDQSCAVIESCINQDPRFSLKKRSTNHGVSAARNIGLDNARGTYICFVDGDDWLEPDFLSQFLAAFHQAEPTELAISGHYGYLSVPGRNRDYNQHALLSSINFGIVGGFVWNKCFLKRIIDDHHLRFNEKFTFLEDQLFSFEYAVHIKNAHYNHHKTYHYRWQSNTEWKRMGFEFFSARKRLNQKLKSEGIKY</sequence>
<gene>
    <name evidence="2" type="ORF">DCM90_04525</name>
</gene>
<dbReference type="AlphaFoldDB" id="A0A2V1MYW6"/>
<dbReference type="Pfam" id="PF00535">
    <property type="entry name" value="Glycos_transf_2"/>
    <property type="match status" value="1"/>
</dbReference>
<keyword evidence="3" id="KW-1185">Reference proteome</keyword>
<evidence type="ECO:0000259" key="1">
    <source>
        <dbReference type="Pfam" id="PF00535"/>
    </source>
</evidence>
<evidence type="ECO:0000313" key="2">
    <source>
        <dbReference type="EMBL" id="PWG00204.1"/>
    </source>
</evidence>
<dbReference type="InterPro" id="IPR029044">
    <property type="entry name" value="Nucleotide-diphossugar_trans"/>
</dbReference>
<reference evidence="2 3" key="1">
    <citation type="journal article" date="2018" name="Int. J. Syst. Evol. Microbiol.">
        <title>Lactobacillus bambusae sp. nov., isolated from a traditional fermented Ma-bamboo shoots of Taiwan.</title>
        <authorList>
            <person name="Wang L.-T."/>
        </authorList>
    </citation>
    <scope>NUCLEOTIDE SEQUENCE [LARGE SCALE GENOMIC DNA]</scope>
    <source>
        <strain evidence="2 3">BS-W1</strain>
    </source>
</reference>
<dbReference type="EMBL" id="QCXQ01000002">
    <property type="protein sequence ID" value="PWG00204.1"/>
    <property type="molecule type" value="Genomic_DNA"/>
</dbReference>
<name>A0A2V1MYW6_9LACO</name>
<dbReference type="InterPro" id="IPR001173">
    <property type="entry name" value="Glyco_trans_2-like"/>
</dbReference>
<dbReference type="RefSeq" id="WP_109250151.1">
    <property type="nucleotide sequence ID" value="NZ_QCXQ01000002.1"/>
</dbReference>
<dbReference type="OrthoDB" id="396512at2"/>
<dbReference type="SUPFAM" id="SSF53448">
    <property type="entry name" value="Nucleotide-diphospho-sugar transferases"/>
    <property type="match status" value="1"/>
</dbReference>
<dbReference type="GO" id="GO:0016758">
    <property type="term" value="F:hexosyltransferase activity"/>
    <property type="evidence" value="ECO:0007669"/>
    <property type="project" value="UniProtKB-ARBA"/>
</dbReference>
<proteinExistence type="predicted"/>
<accession>A0A2V1MYW6</accession>
<evidence type="ECO:0000313" key="3">
    <source>
        <dbReference type="Proteomes" id="UP000245080"/>
    </source>
</evidence>
<organism evidence="2 3">
    <name type="scientific">Levilactobacillus bambusae</name>
    <dbReference type="NCBI Taxonomy" id="2024736"/>
    <lineage>
        <taxon>Bacteria</taxon>
        <taxon>Bacillati</taxon>
        <taxon>Bacillota</taxon>
        <taxon>Bacilli</taxon>
        <taxon>Lactobacillales</taxon>
        <taxon>Lactobacillaceae</taxon>
        <taxon>Levilactobacillus</taxon>
    </lineage>
</organism>
<dbReference type="Gene3D" id="3.90.550.10">
    <property type="entry name" value="Spore Coat Polysaccharide Biosynthesis Protein SpsA, Chain A"/>
    <property type="match status" value="1"/>
</dbReference>
<dbReference type="PANTHER" id="PTHR22916">
    <property type="entry name" value="GLYCOSYLTRANSFERASE"/>
    <property type="match status" value="1"/>
</dbReference>
<feature type="domain" description="Glycosyltransferase 2-like" evidence="1">
    <location>
        <begin position="7"/>
        <end position="137"/>
    </location>
</feature>
<dbReference type="Proteomes" id="UP000245080">
    <property type="component" value="Unassembled WGS sequence"/>
</dbReference>
<comment type="caution">
    <text evidence="2">The sequence shown here is derived from an EMBL/GenBank/DDBJ whole genome shotgun (WGS) entry which is preliminary data.</text>
</comment>
<protein>
    <submittedName>
        <fullName evidence="2">Glycosyltransferase family 2 protein</fullName>
    </submittedName>
</protein>
<dbReference type="PANTHER" id="PTHR22916:SF3">
    <property type="entry name" value="UDP-GLCNAC:BETAGAL BETA-1,3-N-ACETYLGLUCOSAMINYLTRANSFERASE-LIKE PROTEIN 1"/>
    <property type="match status" value="1"/>
</dbReference>
<dbReference type="CDD" id="cd00761">
    <property type="entry name" value="Glyco_tranf_GTA_type"/>
    <property type="match status" value="1"/>
</dbReference>